<sequence length="82" mass="9039">MAKLLQGMTYKGRYVRERAGTAQAGRGSLFQGFSTVWICWVARILWEILCLLASGCDVGPALAGKAAFQTINIAWMYWPLPG</sequence>
<organism evidence="1 2">
    <name type="scientific">Pseudomonas syringae</name>
    <dbReference type="NCBI Taxonomy" id="317"/>
    <lineage>
        <taxon>Bacteria</taxon>
        <taxon>Pseudomonadati</taxon>
        <taxon>Pseudomonadota</taxon>
        <taxon>Gammaproteobacteria</taxon>
        <taxon>Pseudomonadales</taxon>
        <taxon>Pseudomonadaceae</taxon>
        <taxon>Pseudomonas</taxon>
    </lineage>
</organism>
<evidence type="ECO:0000313" key="2">
    <source>
        <dbReference type="Proteomes" id="UP000028631"/>
    </source>
</evidence>
<accession>A0A085VMG4</accession>
<comment type="caution">
    <text evidence="1">The sequence shown here is derived from an EMBL/GenBank/DDBJ whole genome shotgun (WGS) entry which is preliminary data.</text>
</comment>
<gene>
    <name evidence="1" type="ORF">IV01_08090</name>
</gene>
<evidence type="ECO:0000313" key="1">
    <source>
        <dbReference type="EMBL" id="KFE56627.1"/>
    </source>
</evidence>
<dbReference type="EMBL" id="JPQU01000025">
    <property type="protein sequence ID" value="KFE56627.1"/>
    <property type="molecule type" value="Genomic_DNA"/>
</dbReference>
<keyword evidence="2" id="KW-1185">Reference proteome</keyword>
<reference evidence="1 2" key="1">
    <citation type="submission" date="2014-07" db="EMBL/GenBank/DDBJ databases">
        <title>Draft Genome Sequences of Environmental Pseudomonas syringae strains.</title>
        <authorList>
            <person name="Baltrus D.A."/>
            <person name="Berge O."/>
            <person name="Morris C."/>
        </authorList>
    </citation>
    <scope>NUCLEOTIDE SEQUENCE [LARGE SCALE GENOMIC DNA]</scope>
    <source>
        <strain evidence="1 2">GAW0119</strain>
    </source>
</reference>
<protein>
    <submittedName>
        <fullName evidence="1">Uncharacterized protein</fullName>
    </submittedName>
</protein>
<dbReference type="AlphaFoldDB" id="A0A085VMG4"/>
<proteinExistence type="predicted"/>
<dbReference type="PATRIC" id="fig|317.175.peg.1672"/>
<name>A0A085VMG4_PSESX</name>
<dbReference type="Proteomes" id="UP000028631">
    <property type="component" value="Unassembled WGS sequence"/>
</dbReference>